<keyword evidence="2" id="KW-1185">Reference proteome</keyword>
<organism evidence="2 3">
    <name type="scientific">Glossina fuscipes</name>
    <dbReference type="NCBI Taxonomy" id="7396"/>
    <lineage>
        <taxon>Eukaryota</taxon>
        <taxon>Metazoa</taxon>
        <taxon>Ecdysozoa</taxon>
        <taxon>Arthropoda</taxon>
        <taxon>Hexapoda</taxon>
        <taxon>Insecta</taxon>
        <taxon>Pterygota</taxon>
        <taxon>Neoptera</taxon>
        <taxon>Endopterygota</taxon>
        <taxon>Diptera</taxon>
        <taxon>Brachycera</taxon>
        <taxon>Muscomorpha</taxon>
        <taxon>Hippoboscoidea</taxon>
        <taxon>Glossinidae</taxon>
        <taxon>Glossina</taxon>
    </lineage>
</organism>
<evidence type="ECO:0000313" key="3">
    <source>
        <dbReference type="RefSeq" id="XP_037894577.1"/>
    </source>
</evidence>
<gene>
    <name evidence="3" type="primary">LOC119640551</name>
</gene>
<sequence length="182" mass="20190">MEADGEPASLTRADVSKFKKLPNSKKMKASKNELSTISANSTEIVKGDKGVKAVQLKINKLNKGGVEKVSKFNLNIEETPGVNGGDDVEQTTGEIYEKANKKGSRKRNQASQVEEDVQLEDAVEKPATVRVSRSKKAAMAVPSNHEIPQSPSPKKRNEVRRKFLKKIKLLRAHRELQTSREK</sequence>
<evidence type="ECO:0000256" key="1">
    <source>
        <dbReference type="SAM" id="MobiDB-lite"/>
    </source>
</evidence>
<accession>A0A9C5ZDL2</accession>
<dbReference type="KEGG" id="gfs:119640551"/>
<name>A0A9C5ZDL2_9MUSC</name>
<dbReference type="AlphaFoldDB" id="A0A9C5ZDL2"/>
<dbReference type="RefSeq" id="XP_037894577.1">
    <property type="nucleotide sequence ID" value="XM_038038649.1"/>
</dbReference>
<feature type="region of interest" description="Disordered" evidence="1">
    <location>
        <begin position="99"/>
        <end position="160"/>
    </location>
</feature>
<dbReference type="GeneID" id="119640551"/>
<proteinExistence type="predicted"/>
<reference evidence="3" key="1">
    <citation type="submission" date="2025-08" db="UniProtKB">
        <authorList>
            <consortium name="RefSeq"/>
        </authorList>
    </citation>
    <scope>IDENTIFICATION</scope>
    <source>
        <tissue evidence="3">Whole body pupa</tissue>
    </source>
</reference>
<evidence type="ECO:0000313" key="2">
    <source>
        <dbReference type="Proteomes" id="UP000092443"/>
    </source>
</evidence>
<protein>
    <submittedName>
        <fullName evidence="3">Uncharacterized protein LOC119640551</fullName>
    </submittedName>
</protein>
<dbReference type="Proteomes" id="UP000092443">
    <property type="component" value="Unplaced"/>
</dbReference>